<dbReference type="KEGG" id="spav:Spa2297_32385"/>
<dbReference type="GeneID" id="91309616"/>
<dbReference type="SUPFAM" id="SSF47203">
    <property type="entry name" value="Acyl-CoA dehydrogenase C-terminal domain-like"/>
    <property type="match status" value="1"/>
</dbReference>
<gene>
    <name evidence="2" type="ORF">Spa2297_32385</name>
</gene>
<sequence length="292" mass="30942">MTTTAASLTDIFSPELRPVLRRLGERPLSEESATVQGAVWAALAGAGALRDVHAAVPVAELLGETLYRGPYLDTVAAVEALAALPVSPGTTSVLEALRCGDLAAAYAGPDRRFVRCADQADLLVTVDGAELTVIELDRAGVRLDEHSDLGRGGLFGVDVAGDVPTLLSGRLPDPQILTDRIRSRQAAYLAGLSRGALDLASVHARRRTVFGRPLGGHQSVAFRLAALSARLEAVRSLVHRGDHPVHGLRLARELAVDTATESLQLHGASGLLDEDDAQLFYRRALTESALCR</sequence>
<keyword evidence="2" id="KW-0614">Plasmid</keyword>
<geneLocation type="plasmid" evidence="3">
    <name>pspa1</name>
</geneLocation>
<accession>A0A191VA80</accession>
<organism evidence="2 3">
    <name type="scientific">Streptomyces parvulus</name>
    <dbReference type="NCBI Taxonomy" id="146923"/>
    <lineage>
        <taxon>Bacteria</taxon>
        <taxon>Bacillati</taxon>
        <taxon>Actinomycetota</taxon>
        <taxon>Actinomycetes</taxon>
        <taxon>Kitasatosporales</taxon>
        <taxon>Streptomycetaceae</taxon>
        <taxon>Streptomyces</taxon>
    </lineage>
</organism>
<dbReference type="Gene3D" id="1.20.140.10">
    <property type="entry name" value="Butyryl-CoA Dehydrogenase, subunit A, domain 3"/>
    <property type="match status" value="1"/>
</dbReference>
<keyword evidence="1" id="KW-0285">Flavoprotein</keyword>
<proteinExistence type="predicted"/>
<evidence type="ECO:0000313" key="2">
    <source>
        <dbReference type="EMBL" id="ANJ11825.1"/>
    </source>
</evidence>
<dbReference type="Proteomes" id="UP000078468">
    <property type="component" value="Plasmid pspa1"/>
</dbReference>
<dbReference type="GO" id="GO:0016627">
    <property type="term" value="F:oxidoreductase activity, acting on the CH-CH group of donors"/>
    <property type="evidence" value="ECO:0007669"/>
    <property type="project" value="InterPro"/>
</dbReference>
<name>A0A191VA80_9ACTN</name>
<evidence type="ECO:0000256" key="1">
    <source>
        <dbReference type="ARBA" id="ARBA00022630"/>
    </source>
</evidence>
<dbReference type="InterPro" id="IPR009075">
    <property type="entry name" value="AcylCo_DH/oxidase_C"/>
</dbReference>
<dbReference type="EMBL" id="CP015867">
    <property type="protein sequence ID" value="ANJ11825.1"/>
    <property type="molecule type" value="Genomic_DNA"/>
</dbReference>
<evidence type="ECO:0000313" key="3">
    <source>
        <dbReference type="Proteomes" id="UP000078468"/>
    </source>
</evidence>
<dbReference type="AlphaFoldDB" id="A0A191VA80"/>
<protein>
    <submittedName>
        <fullName evidence="2">Uncharacterized protein</fullName>
    </submittedName>
</protein>
<dbReference type="Pfam" id="PF00441">
    <property type="entry name" value="Acyl-CoA_dh_1"/>
    <property type="match status" value="1"/>
</dbReference>
<reference evidence="2 3" key="1">
    <citation type="submission" date="2016-05" db="EMBL/GenBank/DDBJ databases">
        <title>Non-Contiguous Finished Genome Sequence of Streptomyces parvulus 2297 Integrated Site-Specifically with Actinophage R4.</title>
        <authorList>
            <person name="Nishizawa T."/>
            <person name="Miura T."/>
            <person name="Harada C."/>
            <person name="Guo Y."/>
            <person name="Narisawa K."/>
            <person name="Ohta H."/>
            <person name="Takahashi H."/>
            <person name="Shirai M."/>
        </authorList>
    </citation>
    <scope>NUCLEOTIDE SEQUENCE [LARGE SCALE GENOMIC DNA]</scope>
    <source>
        <strain evidence="2 3">2297</strain>
        <plasmid evidence="3">pspa1</plasmid>
    </source>
</reference>
<dbReference type="InterPro" id="IPR036250">
    <property type="entry name" value="AcylCo_DH-like_C"/>
</dbReference>
<dbReference type="RefSeq" id="WP_064732152.1">
    <property type="nucleotide sequence ID" value="NZ_BMRX01000023.1"/>
</dbReference>